<keyword evidence="4" id="KW-1185">Reference proteome</keyword>
<proteinExistence type="predicted"/>
<dbReference type="SMART" id="SM00267">
    <property type="entry name" value="GGDEF"/>
    <property type="match status" value="1"/>
</dbReference>
<organism evidence="3 4">
    <name type="scientific">Acidiphilium acidophilum</name>
    <name type="common">Thiobacillus acidophilus</name>
    <dbReference type="NCBI Taxonomy" id="76588"/>
    <lineage>
        <taxon>Bacteria</taxon>
        <taxon>Pseudomonadati</taxon>
        <taxon>Pseudomonadota</taxon>
        <taxon>Alphaproteobacteria</taxon>
        <taxon>Acetobacterales</taxon>
        <taxon>Acidocellaceae</taxon>
        <taxon>Acidiphilium</taxon>
    </lineage>
</organism>
<feature type="region of interest" description="Disordered" evidence="1">
    <location>
        <begin position="1"/>
        <end position="37"/>
    </location>
</feature>
<dbReference type="AlphaFoldDB" id="A0AAW9DR69"/>
<gene>
    <name evidence="3" type="ORF">SIL87_08590</name>
</gene>
<evidence type="ECO:0000259" key="2">
    <source>
        <dbReference type="SMART" id="SM00267"/>
    </source>
</evidence>
<dbReference type="EMBL" id="JAWXYB010000018">
    <property type="protein sequence ID" value="MDX5930817.1"/>
    <property type="molecule type" value="Genomic_DNA"/>
</dbReference>
<dbReference type="SUPFAM" id="SSF55073">
    <property type="entry name" value="Nucleotide cyclase"/>
    <property type="match status" value="1"/>
</dbReference>
<dbReference type="InterPro" id="IPR000160">
    <property type="entry name" value="GGDEF_dom"/>
</dbReference>
<evidence type="ECO:0000313" key="4">
    <source>
        <dbReference type="Proteomes" id="UP001279553"/>
    </source>
</evidence>
<comment type="caution">
    <text evidence="3">The sequence shown here is derived from an EMBL/GenBank/DDBJ whole genome shotgun (WGS) entry which is preliminary data.</text>
</comment>
<dbReference type="Gene3D" id="3.30.70.270">
    <property type="match status" value="1"/>
</dbReference>
<sequence>MFSIRCDKVGMMDQRTKHDVEPPRTVGGAGGDVSAGPESRMADLRRLLDTLHGLPDAVTACSAACALVAAELTDAGILIGRRSSPSDRGGDIILVDYPSGIGMADIGGAETFTAPISRCDEGGGRGGTYLLAWRSCGDRRFGDDDKDLIRLIAPRFSGFIERMSSDAGDNCRHVVDAETGLWSLPRFMEQADRRFDRLDVEDRVGTMFAFGWVRCDGGSSAEASPAVVRASVSCLQEMLRPVDLLGRIGPTRLAAWCDGVDHLIAAERGDRIVNKLDALLTGTGRHAAIGIASRWPRSGDDPVAVLARARGGLEQARLKAASQGRPTVRIWQPPEH</sequence>
<accession>A0AAW9DR69</accession>
<feature type="domain" description="GGDEF" evidence="2">
    <location>
        <begin position="164"/>
        <end position="331"/>
    </location>
</feature>
<protein>
    <recommendedName>
        <fullName evidence="2">GGDEF domain-containing protein</fullName>
    </recommendedName>
</protein>
<dbReference type="InterPro" id="IPR043128">
    <property type="entry name" value="Rev_trsase/Diguanyl_cyclase"/>
</dbReference>
<dbReference type="Proteomes" id="UP001279553">
    <property type="component" value="Unassembled WGS sequence"/>
</dbReference>
<evidence type="ECO:0000313" key="3">
    <source>
        <dbReference type="EMBL" id="MDX5930817.1"/>
    </source>
</evidence>
<feature type="compositionally biased region" description="Basic and acidic residues" evidence="1">
    <location>
        <begin position="1"/>
        <end position="22"/>
    </location>
</feature>
<dbReference type="InterPro" id="IPR029787">
    <property type="entry name" value="Nucleotide_cyclase"/>
</dbReference>
<name>A0AAW9DR69_ACIAO</name>
<reference evidence="3 4" key="1">
    <citation type="submission" date="2023-11" db="EMBL/GenBank/DDBJ databases">
        <title>MicrobeMod: A computational toolkit for identifying prokaryotic methylation and restriction-modification with nanopore sequencing.</title>
        <authorList>
            <person name="Crits-Christoph A."/>
            <person name="Kang S.C."/>
            <person name="Lee H."/>
            <person name="Ostrov N."/>
        </authorList>
    </citation>
    <scope>NUCLEOTIDE SEQUENCE [LARGE SCALE GENOMIC DNA]</scope>
    <source>
        <strain evidence="3 4">DSMZ 700</strain>
    </source>
</reference>
<evidence type="ECO:0000256" key="1">
    <source>
        <dbReference type="SAM" id="MobiDB-lite"/>
    </source>
</evidence>